<comment type="caution">
    <text evidence="1">The sequence shown here is derived from an EMBL/GenBank/DDBJ whole genome shotgun (WGS) entry which is preliminary data.</text>
</comment>
<evidence type="ECO:0000313" key="1">
    <source>
        <dbReference type="EMBL" id="PRY98614.1"/>
    </source>
</evidence>
<organism evidence="1 2">
    <name type="scientific">Jezberella montanilacus</name>
    <dbReference type="NCBI Taxonomy" id="323426"/>
    <lineage>
        <taxon>Bacteria</taxon>
        <taxon>Pseudomonadati</taxon>
        <taxon>Pseudomonadota</taxon>
        <taxon>Betaproteobacteria</taxon>
        <taxon>Burkholderiales</taxon>
        <taxon>Alcaligenaceae</taxon>
        <taxon>Jezberella</taxon>
    </lineage>
</organism>
<accession>A0A2T0XI35</accession>
<gene>
    <name evidence="1" type="ORF">BCM14_1447</name>
</gene>
<proteinExistence type="predicted"/>
<keyword evidence="2" id="KW-1185">Reference proteome</keyword>
<protein>
    <submittedName>
        <fullName evidence="1">Uncharacterized protein</fullName>
    </submittedName>
</protein>
<dbReference type="Proteomes" id="UP000238308">
    <property type="component" value="Unassembled WGS sequence"/>
</dbReference>
<dbReference type="EMBL" id="PVTV01000012">
    <property type="protein sequence ID" value="PRY98614.1"/>
    <property type="molecule type" value="Genomic_DNA"/>
</dbReference>
<dbReference type="AlphaFoldDB" id="A0A2T0XI35"/>
<evidence type="ECO:0000313" key="2">
    <source>
        <dbReference type="Proteomes" id="UP000238308"/>
    </source>
</evidence>
<sequence>MGVNQWGLASGEIEPFTRVATASFLATDSRSLAL</sequence>
<name>A0A2T0XI35_9BURK</name>
<reference evidence="1 2" key="1">
    <citation type="submission" date="2018-03" db="EMBL/GenBank/DDBJ databases">
        <title>Genomic Encyclopedia of Type Strains, Phase III (KMG-III): the genomes of soil and plant-associated and newly described type strains.</title>
        <authorList>
            <person name="Whitman W."/>
        </authorList>
    </citation>
    <scope>NUCLEOTIDE SEQUENCE [LARGE SCALE GENOMIC DNA]</scope>
    <source>
        <strain evidence="1 2">MWH-P2sevCIIIb</strain>
    </source>
</reference>